<dbReference type="Proteomes" id="UP000796761">
    <property type="component" value="Unassembled WGS sequence"/>
</dbReference>
<proteinExistence type="predicted"/>
<dbReference type="AlphaFoldDB" id="A0A8K1LNJ4"/>
<protein>
    <submittedName>
        <fullName evidence="1">Uncharacterized protein</fullName>
    </submittedName>
</protein>
<reference evidence="1" key="1">
    <citation type="submission" date="2019-04" db="EMBL/GenBank/DDBJ databases">
        <title>Genome assembly of Zosterops borbonicus 15179.</title>
        <authorList>
            <person name="Leroy T."/>
            <person name="Anselmetti Y."/>
            <person name="Tilak M.-K."/>
            <person name="Nabholz B."/>
        </authorList>
    </citation>
    <scope>NUCLEOTIDE SEQUENCE</scope>
    <source>
        <strain evidence="1">HGM_15179</strain>
        <tissue evidence="1">Muscle</tissue>
    </source>
</reference>
<sequence length="76" mass="9233">MEADFAAFGSPLCGEVKRFCRRVRETYREIQEELTPYKDDRYYRKFNMNETNMALCKLTRVQFRISRFGQCKQHHS</sequence>
<evidence type="ECO:0000313" key="2">
    <source>
        <dbReference type="Proteomes" id="UP000796761"/>
    </source>
</evidence>
<dbReference type="OrthoDB" id="10428928at2759"/>
<organism evidence="1 2">
    <name type="scientific">Zosterops borbonicus</name>
    <dbReference type="NCBI Taxonomy" id="364589"/>
    <lineage>
        <taxon>Eukaryota</taxon>
        <taxon>Metazoa</taxon>
        <taxon>Chordata</taxon>
        <taxon>Craniata</taxon>
        <taxon>Vertebrata</taxon>
        <taxon>Euteleostomi</taxon>
        <taxon>Archelosauria</taxon>
        <taxon>Archosauria</taxon>
        <taxon>Dinosauria</taxon>
        <taxon>Saurischia</taxon>
        <taxon>Theropoda</taxon>
        <taxon>Coelurosauria</taxon>
        <taxon>Aves</taxon>
        <taxon>Neognathae</taxon>
        <taxon>Neoaves</taxon>
        <taxon>Telluraves</taxon>
        <taxon>Australaves</taxon>
        <taxon>Passeriformes</taxon>
        <taxon>Sylvioidea</taxon>
        <taxon>Zosteropidae</taxon>
        <taxon>Zosterops</taxon>
    </lineage>
</organism>
<dbReference type="EMBL" id="SWJQ01000159">
    <property type="protein sequence ID" value="TRZ20161.1"/>
    <property type="molecule type" value="Genomic_DNA"/>
</dbReference>
<keyword evidence="2" id="KW-1185">Reference proteome</keyword>
<evidence type="ECO:0000313" key="1">
    <source>
        <dbReference type="EMBL" id="TRZ20161.1"/>
    </source>
</evidence>
<name>A0A8K1LNJ4_9PASS</name>
<comment type="caution">
    <text evidence="1">The sequence shown here is derived from an EMBL/GenBank/DDBJ whole genome shotgun (WGS) entry which is preliminary data.</text>
</comment>
<gene>
    <name evidence="1" type="ORF">HGM15179_006966</name>
</gene>
<accession>A0A8K1LNJ4</accession>